<dbReference type="PROSITE" id="PS50234">
    <property type="entry name" value="VWFA"/>
    <property type="match status" value="1"/>
</dbReference>
<reference evidence="3 4" key="2">
    <citation type="journal article" date="2016" name="J. Biotechnol.">
        <title>Complete genome sequence of Arthrobacter alpinus ERGS4:06, a yellow pigmented bacterium tolerant to cold and radiations isolated from Sikkim Himalaya.</title>
        <authorList>
            <person name="Kumar R."/>
            <person name="Singh D."/>
            <person name="Swarnkar M.K."/>
            <person name="Singh A.K."/>
            <person name="Kumar S."/>
        </authorList>
    </citation>
    <scope>NUCLEOTIDE SEQUENCE [LARGE SCALE GENOMIC DNA]</scope>
    <source>
        <strain evidence="3 4">ERGS4:06</strain>
    </source>
</reference>
<evidence type="ECO:0000259" key="2">
    <source>
        <dbReference type="PROSITE" id="PS50234"/>
    </source>
</evidence>
<feature type="transmembrane region" description="Helical" evidence="1">
    <location>
        <begin position="6"/>
        <end position="24"/>
    </location>
</feature>
<dbReference type="Pfam" id="PF13519">
    <property type="entry name" value="VWA_2"/>
    <property type="match status" value="1"/>
</dbReference>
<keyword evidence="1" id="KW-0472">Membrane</keyword>
<evidence type="ECO:0000256" key="1">
    <source>
        <dbReference type="SAM" id="Phobius"/>
    </source>
</evidence>
<dbReference type="EMBL" id="CP013200">
    <property type="protein sequence ID" value="ALO66784.1"/>
    <property type="molecule type" value="Genomic_DNA"/>
</dbReference>
<evidence type="ECO:0000313" key="4">
    <source>
        <dbReference type="Proteomes" id="UP000059574"/>
    </source>
</evidence>
<sequence length="327" mass="35018">MALKYWWLLALGLAALAAVVVVLWRRRTATSNHLPVAHAERLTALPSYQRAVKRRRKWLTTAVAAVAVLAVSLLVAAARPVTERTSIPEQLNRDIILCLDVSGSMLDTDEAIVSVFAKLVEKFKGERIGLTIFDSTAVTVFPLTDDYDFVAEELKIAQKALSVDSASFEYFAGTYEAPGSSLIGDGLASCINGFPAVADSKRSRSVVLATDNLLAGKPLFSLSEATSLAQKADIRIYALNPNDYGADTLFGKAADGLKKTASVTGGAYYALKSESAVPAIVQKVQATEAALLKGAPQRTLLDNPGWPLGVALVSLLVLLTAGWRLRR</sequence>
<keyword evidence="1" id="KW-1133">Transmembrane helix</keyword>
<dbReference type="Proteomes" id="UP000059574">
    <property type="component" value="Chromosome"/>
</dbReference>
<dbReference type="SMART" id="SM00327">
    <property type="entry name" value="VWA"/>
    <property type="match status" value="1"/>
</dbReference>
<proteinExistence type="predicted"/>
<feature type="domain" description="VWFA" evidence="2">
    <location>
        <begin position="94"/>
        <end position="284"/>
    </location>
</feature>
<name>A0A0S2LZX3_9MICC</name>
<dbReference type="InterPro" id="IPR002035">
    <property type="entry name" value="VWF_A"/>
</dbReference>
<keyword evidence="1" id="KW-0812">Transmembrane</keyword>
<evidence type="ECO:0000313" key="3">
    <source>
        <dbReference type="EMBL" id="ALO66784.1"/>
    </source>
</evidence>
<protein>
    <recommendedName>
        <fullName evidence="2">VWFA domain-containing protein</fullName>
    </recommendedName>
</protein>
<dbReference type="InterPro" id="IPR036465">
    <property type="entry name" value="vWFA_dom_sf"/>
</dbReference>
<feature type="transmembrane region" description="Helical" evidence="1">
    <location>
        <begin position="58"/>
        <end position="78"/>
    </location>
</feature>
<organism evidence="3 4">
    <name type="scientific">Arthrobacter alpinus</name>
    <dbReference type="NCBI Taxonomy" id="656366"/>
    <lineage>
        <taxon>Bacteria</taxon>
        <taxon>Bacillati</taxon>
        <taxon>Actinomycetota</taxon>
        <taxon>Actinomycetes</taxon>
        <taxon>Micrococcales</taxon>
        <taxon>Micrococcaceae</taxon>
        <taxon>Arthrobacter</taxon>
    </lineage>
</organism>
<feature type="transmembrane region" description="Helical" evidence="1">
    <location>
        <begin position="306"/>
        <end position="325"/>
    </location>
</feature>
<reference evidence="4" key="1">
    <citation type="submission" date="2015-11" db="EMBL/GenBank/DDBJ databases">
        <authorList>
            <person name="Kumar R."/>
            <person name="Singh D."/>
            <person name="Swarnkar M.K."/>
            <person name="Singh A.K."/>
            <person name="Kumar S."/>
        </authorList>
    </citation>
    <scope>NUCLEOTIDE SEQUENCE [LARGE SCALE GENOMIC DNA]</scope>
    <source>
        <strain evidence="4">ERGS4:06</strain>
    </source>
</reference>
<dbReference type="RefSeq" id="WP_062288268.1">
    <property type="nucleotide sequence ID" value="NZ_CP013200.1"/>
</dbReference>
<gene>
    <name evidence="3" type="ORF">AS189_10090</name>
</gene>
<dbReference type="Gene3D" id="3.40.50.410">
    <property type="entry name" value="von Willebrand factor, type A domain"/>
    <property type="match status" value="1"/>
</dbReference>
<accession>A0A0S2LZX3</accession>
<dbReference type="SUPFAM" id="SSF53300">
    <property type="entry name" value="vWA-like"/>
    <property type="match status" value="1"/>
</dbReference>
<dbReference type="OrthoDB" id="4623238at2"/>
<dbReference type="AlphaFoldDB" id="A0A0S2LZX3"/>